<accession>A0A7I9VSG9</accession>
<gene>
    <name evidence="1" type="ORF">AMYX_41370</name>
</gene>
<dbReference type="RefSeq" id="WP_176068851.1">
    <property type="nucleotide sequence ID" value="NZ_BJTG01000014.1"/>
</dbReference>
<evidence type="ECO:0000313" key="2">
    <source>
        <dbReference type="Proteomes" id="UP000503640"/>
    </source>
</evidence>
<comment type="caution">
    <text evidence="1">The sequence shown here is derived from an EMBL/GenBank/DDBJ whole genome shotgun (WGS) entry which is preliminary data.</text>
</comment>
<keyword evidence="2" id="KW-1185">Reference proteome</keyword>
<dbReference type="Proteomes" id="UP000503640">
    <property type="component" value="Unassembled WGS sequence"/>
</dbReference>
<dbReference type="AlphaFoldDB" id="A0A7I9VSG9"/>
<proteinExistence type="predicted"/>
<reference evidence="2" key="1">
    <citation type="journal article" date="2020" name="Appl. Environ. Microbiol.">
        <title>Diazotrophic Anaeromyxobacter Isolates from Soils.</title>
        <authorList>
            <person name="Masuda Y."/>
            <person name="Yamanaka H."/>
            <person name="Xu Z.X."/>
            <person name="Shiratori Y."/>
            <person name="Aono T."/>
            <person name="Amachi S."/>
            <person name="Senoo K."/>
            <person name="Itoh H."/>
        </authorList>
    </citation>
    <scope>NUCLEOTIDE SEQUENCE [LARGE SCALE GENOMIC DNA]</scope>
    <source>
        <strain evidence="2">R267</strain>
    </source>
</reference>
<name>A0A7I9VSG9_9BACT</name>
<evidence type="ECO:0000313" key="1">
    <source>
        <dbReference type="EMBL" id="GEJ59396.1"/>
    </source>
</evidence>
<organism evidence="1 2">
    <name type="scientific">Anaeromyxobacter diazotrophicus</name>
    <dbReference type="NCBI Taxonomy" id="2590199"/>
    <lineage>
        <taxon>Bacteria</taxon>
        <taxon>Pseudomonadati</taxon>
        <taxon>Myxococcota</taxon>
        <taxon>Myxococcia</taxon>
        <taxon>Myxococcales</taxon>
        <taxon>Cystobacterineae</taxon>
        <taxon>Anaeromyxobacteraceae</taxon>
        <taxon>Anaeromyxobacter</taxon>
    </lineage>
</organism>
<sequence length="77" mass="8912">MSASAALRASKHRCSCSRRATYRVRARRGRHASTDHPLCQRCWRSLVDRYRVRTPAVHRWLEDELLARVLVRAAAPS</sequence>
<protein>
    <submittedName>
        <fullName evidence="1">Uncharacterized protein</fullName>
    </submittedName>
</protein>
<dbReference type="EMBL" id="BJTG01000014">
    <property type="protein sequence ID" value="GEJ59396.1"/>
    <property type="molecule type" value="Genomic_DNA"/>
</dbReference>